<name>A0A5B9FVQ7_9FLAO</name>
<evidence type="ECO:0000313" key="1">
    <source>
        <dbReference type="EMBL" id="QEE51054.1"/>
    </source>
</evidence>
<dbReference type="AlphaFoldDB" id="A0A5B9FVQ7"/>
<dbReference type="OrthoDB" id="1340607at2"/>
<evidence type="ECO:0000313" key="2">
    <source>
        <dbReference type="Proteomes" id="UP000321222"/>
    </source>
</evidence>
<dbReference type="EMBL" id="CP042831">
    <property type="protein sequence ID" value="QEE51054.1"/>
    <property type="molecule type" value="Genomic_DNA"/>
</dbReference>
<dbReference type="KEGG" id="fak:FUA48_16160"/>
<dbReference type="RefSeq" id="WP_147584493.1">
    <property type="nucleotide sequence ID" value="NZ_CP042831.1"/>
</dbReference>
<reference evidence="1 2" key="1">
    <citation type="submission" date="2019-08" db="EMBL/GenBank/DDBJ databases">
        <title>Flavobacterium alkalisoli sp. nov., isolated from rhizosphere soil of Suaeda salsa.</title>
        <authorList>
            <person name="Sun J.-Q."/>
            <person name="Xu L."/>
        </authorList>
    </citation>
    <scope>NUCLEOTIDE SEQUENCE [LARGE SCALE GENOMIC DNA]</scope>
    <source>
        <strain evidence="1 2">XS-5</strain>
    </source>
</reference>
<gene>
    <name evidence="1" type="ORF">FUA48_16160</name>
</gene>
<organism evidence="1 2">
    <name type="scientific">Flavobacterium alkalisoli</name>
    <dbReference type="NCBI Taxonomy" id="2602769"/>
    <lineage>
        <taxon>Bacteria</taxon>
        <taxon>Pseudomonadati</taxon>
        <taxon>Bacteroidota</taxon>
        <taxon>Flavobacteriia</taxon>
        <taxon>Flavobacteriales</taxon>
        <taxon>Flavobacteriaceae</taxon>
        <taxon>Flavobacterium</taxon>
    </lineage>
</organism>
<keyword evidence="2" id="KW-1185">Reference proteome</keyword>
<dbReference type="PROSITE" id="PS51257">
    <property type="entry name" value="PROKAR_LIPOPROTEIN"/>
    <property type="match status" value="1"/>
</dbReference>
<sequence>MKKIFCILAFTSLFVGCSDDKDTTTEDTSLKSKVVTEERAGGMIPRDRIIYNTLSDAESIPLTKLEELYKEDVRTAEADYTTNLKNMWLTLINHRVYNEGTEEQKLFWINEQIALDNNLPHFTGFYNLLASSKLLSNAEKDKILKDFIEKNEKAISAVQWTTPKKKKAKEMELTYATSVYQKLISTQK</sequence>
<dbReference type="Proteomes" id="UP000321222">
    <property type="component" value="Chromosome"/>
</dbReference>
<proteinExistence type="predicted"/>
<accession>A0A5B9FVQ7</accession>
<protein>
    <submittedName>
        <fullName evidence="1">Uncharacterized protein</fullName>
    </submittedName>
</protein>